<evidence type="ECO:0000313" key="2">
    <source>
        <dbReference type="Proteomes" id="UP000003964"/>
    </source>
</evidence>
<evidence type="ECO:0000313" key="1">
    <source>
        <dbReference type="EMBL" id="EFG27644.2"/>
    </source>
</evidence>
<accession>D6LGW8</accession>
<reference evidence="1 2" key="1">
    <citation type="submission" date="2010-03" db="EMBL/GenBank/DDBJ databases">
        <title>The Genome Sequence of Fusobacterium sp. 1_1_41FAA.</title>
        <authorList>
            <consortium name="The Broad Institute Genome Sequencing Platform"/>
            <person name="Ward D."/>
            <person name="Earl A."/>
            <person name="Feldgarden M."/>
            <person name="Gevers D."/>
            <person name="Young S.K."/>
            <person name="Zeng Q."/>
            <person name="Koehrsen M."/>
            <person name="Alvarado L."/>
            <person name="Berlin A."/>
            <person name="Borenstein D."/>
            <person name="Chapman S."/>
            <person name="Chen Z."/>
            <person name="Engels R."/>
            <person name="Freedman E."/>
            <person name="Gellesch M."/>
            <person name="Goldberg J."/>
            <person name="Griggs A."/>
            <person name="Gujja S."/>
            <person name="Heilman E."/>
            <person name="Heiman D."/>
            <person name="Hepburn T."/>
            <person name="Howarth C."/>
            <person name="Jen D."/>
            <person name="Larson L."/>
            <person name="Mehta T."/>
            <person name="Park D."/>
            <person name="Pearson M."/>
            <person name="Richards J."/>
            <person name="Roberts A."/>
            <person name="Saif S."/>
            <person name="Shea T."/>
            <person name="Shenoy N."/>
            <person name="Sisk P."/>
            <person name="Stolte C."/>
            <person name="Sykes S."/>
            <person name="Walk T."/>
            <person name="White J."/>
            <person name="Yandava C."/>
            <person name="Strauss J.C."/>
            <person name="Ambrose C.E."/>
            <person name="Allen-Vercoe E."/>
            <person name="Haas B."/>
            <person name="Henn M.R."/>
            <person name="Nusbaum C."/>
            <person name="Birren B."/>
        </authorList>
    </citation>
    <scope>NUCLEOTIDE SEQUENCE [LARGE SCALE GENOMIC DNA]</scope>
    <source>
        <strain evidence="1 2">1_1_41FAA</strain>
    </source>
</reference>
<sequence length="206" mass="24759">MFIKRNIYEYDIYKANISCLLEMGEISKEQYDMLKDIPKDERSKFVAAFERLEKDTAKDYRKYVAIALEKFKVLNDIKEKDIIEVAFDAIWLDKEVSNLQVTENIKFTCKRKASSILEIKKVKFYFNSVDNTFFQRGLGQKESFWFDIIKEYMKLSELRDNQSLTKFINGFKEKYINKELDKEFYKRLIPKIDNLEIIENFYIDKG</sequence>
<dbReference type="EMBL" id="GG770383">
    <property type="protein sequence ID" value="EFG27644.2"/>
    <property type="molecule type" value="Genomic_DNA"/>
</dbReference>
<dbReference type="RefSeq" id="WP_008820934.1">
    <property type="nucleotide sequence ID" value="NZ_GG770383.1"/>
</dbReference>
<gene>
    <name evidence="1" type="ORF">HMPREF0400_00968</name>
</gene>
<protein>
    <submittedName>
        <fullName evidence="1">Uncharacterized protein</fullName>
    </submittedName>
</protein>
<dbReference type="Proteomes" id="UP000003964">
    <property type="component" value="Unassembled WGS sequence"/>
</dbReference>
<dbReference type="AlphaFoldDB" id="D6LGW8"/>
<proteinExistence type="predicted"/>
<organism evidence="1 2">
    <name type="scientific">Fusobacterium periodonticum 1_1_41FAA</name>
    <dbReference type="NCBI Taxonomy" id="469621"/>
    <lineage>
        <taxon>Bacteria</taxon>
        <taxon>Fusobacteriati</taxon>
        <taxon>Fusobacteriota</taxon>
        <taxon>Fusobacteriia</taxon>
        <taxon>Fusobacteriales</taxon>
        <taxon>Fusobacteriaceae</taxon>
        <taxon>Fusobacterium</taxon>
    </lineage>
</organism>
<name>D6LGW8_9FUSO</name>